<accession>A0ABU4HMQ7</accession>
<organism evidence="2 3">
    <name type="scientific">Conexibacter stalactiti</name>
    <dbReference type="NCBI Taxonomy" id="1940611"/>
    <lineage>
        <taxon>Bacteria</taxon>
        <taxon>Bacillati</taxon>
        <taxon>Actinomycetota</taxon>
        <taxon>Thermoleophilia</taxon>
        <taxon>Solirubrobacterales</taxon>
        <taxon>Conexibacteraceae</taxon>
        <taxon>Conexibacter</taxon>
    </lineage>
</organism>
<proteinExistence type="predicted"/>
<evidence type="ECO:0000313" key="2">
    <source>
        <dbReference type="EMBL" id="MDW5594537.1"/>
    </source>
</evidence>
<feature type="region of interest" description="Disordered" evidence="1">
    <location>
        <begin position="1"/>
        <end position="21"/>
    </location>
</feature>
<evidence type="ECO:0000313" key="3">
    <source>
        <dbReference type="Proteomes" id="UP001284601"/>
    </source>
</evidence>
<reference evidence="3" key="1">
    <citation type="submission" date="2023-07" db="EMBL/GenBank/DDBJ databases">
        <title>Conexibacter stalactiti sp. nov., isolated from stalactites in a lava cave and emended description of the genus Conexibacter.</title>
        <authorList>
            <person name="Lee S.D."/>
        </authorList>
    </citation>
    <scope>NUCLEOTIDE SEQUENCE [LARGE SCALE GENOMIC DNA]</scope>
    <source>
        <strain evidence="3">KCTC 39840</strain>
    </source>
</reference>
<dbReference type="Proteomes" id="UP001284601">
    <property type="component" value="Unassembled WGS sequence"/>
</dbReference>
<protein>
    <submittedName>
        <fullName evidence="2">Uncharacterized protein</fullName>
    </submittedName>
</protein>
<sequence>MGRRSRQRDRADRLQAPTSDYTDADGNVLTLRGALSPATRAQYADVIAGSPLSAEDAWQRAVEFLFERLAVRWTIAGVPIEKQKELLQRFRFASQDERRWIRDALREHLAEWFPDMRSP</sequence>
<gene>
    <name evidence="2" type="ORF">R7226_09330</name>
</gene>
<comment type="caution">
    <text evidence="2">The sequence shown here is derived from an EMBL/GenBank/DDBJ whole genome shotgun (WGS) entry which is preliminary data.</text>
</comment>
<dbReference type="EMBL" id="JAWSTH010000018">
    <property type="protein sequence ID" value="MDW5594537.1"/>
    <property type="molecule type" value="Genomic_DNA"/>
</dbReference>
<name>A0ABU4HMQ7_9ACTN</name>
<dbReference type="RefSeq" id="WP_318596806.1">
    <property type="nucleotide sequence ID" value="NZ_JAWSTH010000018.1"/>
</dbReference>
<keyword evidence="3" id="KW-1185">Reference proteome</keyword>
<evidence type="ECO:0000256" key="1">
    <source>
        <dbReference type="SAM" id="MobiDB-lite"/>
    </source>
</evidence>